<name>A0A1A8W4K4_PLAOA</name>
<feature type="chain" id="PRO_5008380837" evidence="1">
    <location>
        <begin position="25"/>
        <end position="161"/>
    </location>
</feature>
<dbReference type="AlphaFoldDB" id="A0A1A8W4K4"/>
<protein>
    <submittedName>
        <fullName evidence="2">Uncharacterized protein</fullName>
    </submittedName>
</protein>
<organism evidence="2 3">
    <name type="scientific">Plasmodium ovale curtisi</name>
    <dbReference type="NCBI Taxonomy" id="864141"/>
    <lineage>
        <taxon>Eukaryota</taxon>
        <taxon>Sar</taxon>
        <taxon>Alveolata</taxon>
        <taxon>Apicomplexa</taxon>
        <taxon>Aconoidasida</taxon>
        <taxon>Haemosporida</taxon>
        <taxon>Plasmodiidae</taxon>
        <taxon>Plasmodium</taxon>
        <taxon>Plasmodium (Plasmodium)</taxon>
    </lineage>
</organism>
<evidence type="ECO:0000313" key="3">
    <source>
        <dbReference type="Proteomes" id="UP000078546"/>
    </source>
</evidence>
<gene>
    <name evidence="2" type="ORF">POVCU1_013880</name>
</gene>
<sequence length="161" mass="18226">MGEKAGRTAQFLLPLTPFVFLTEGVDVFAYQQWIHCHDQSVYFLFSFADPLADQLADKFAALYFLHSISPRPLLLLLTGKGHWKIRIKSIEVVNKKVARNYGKKEGGYSKVRAVSSLYIPMRLGHNVALRVREKIEMRGKKLNAEQNTGFADSPLKSNNIS</sequence>
<evidence type="ECO:0000313" key="2">
    <source>
        <dbReference type="EMBL" id="SBS86923.1"/>
    </source>
</evidence>
<accession>A0A1A8W4K4</accession>
<evidence type="ECO:0000256" key="1">
    <source>
        <dbReference type="SAM" id="SignalP"/>
    </source>
</evidence>
<proteinExistence type="predicted"/>
<reference evidence="3" key="1">
    <citation type="submission" date="2016-05" db="EMBL/GenBank/DDBJ databases">
        <authorList>
            <person name="Naeem Raeece"/>
        </authorList>
    </citation>
    <scope>NUCLEOTIDE SEQUENCE [LARGE SCALE GENOMIC DNA]</scope>
</reference>
<feature type="signal peptide" evidence="1">
    <location>
        <begin position="1"/>
        <end position="24"/>
    </location>
</feature>
<dbReference type="Proteomes" id="UP000078546">
    <property type="component" value="Unassembled WGS sequence"/>
</dbReference>
<dbReference type="EMBL" id="FLQV01000258">
    <property type="protein sequence ID" value="SBS86923.1"/>
    <property type="molecule type" value="Genomic_DNA"/>
</dbReference>
<keyword evidence="1" id="KW-0732">Signal</keyword>